<evidence type="ECO:0000259" key="2">
    <source>
        <dbReference type="Pfam" id="PF10135"/>
    </source>
</evidence>
<reference evidence="3 4" key="1">
    <citation type="submission" date="2019-03" db="EMBL/GenBank/DDBJ databases">
        <title>Genomic Encyclopedia of Type Strains, Phase III (KMG-III): the genomes of soil and plant-associated and newly described type strains.</title>
        <authorList>
            <person name="Whitman W."/>
        </authorList>
    </citation>
    <scope>NUCLEOTIDE SEQUENCE [LARGE SCALE GENOMIC DNA]</scope>
    <source>
        <strain evidence="3 4">CGMCC 1.7660</strain>
    </source>
</reference>
<protein>
    <submittedName>
        <fullName evidence="3">Rod binding protein</fullName>
    </submittedName>
</protein>
<evidence type="ECO:0000256" key="1">
    <source>
        <dbReference type="SAM" id="MobiDB-lite"/>
    </source>
</evidence>
<evidence type="ECO:0000313" key="4">
    <source>
        <dbReference type="Proteomes" id="UP000295783"/>
    </source>
</evidence>
<accession>A0A4R6WS79</accession>
<feature type="domain" description="Flagellar protein FlgJ N-terminal" evidence="2">
    <location>
        <begin position="53"/>
        <end position="99"/>
    </location>
</feature>
<comment type="caution">
    <text evidence="3">The sequence shown here is derived from an EMBL/GenBank/DDBJ whole genome shotgun (WGS) entry which is preliminary data.</text>
</comment>
<proteinExistence type="predicted"/>
<dbReference type="EMBL" id="SNYW01000006">
    <property type="protein sequence ID" value="TDQ84376.1"/>
    <property type="molecule type" value="Genomic_DNA"/>
</dbReference>
<name>A0A4R6WS79_9PROT</name>
<evidence type="ECO:0000313" key="3">
    <source>
        <dbReference type="EMBL" id="TDQ84376.1"/>
    </source>
</evidence>
<gene>
    <name evidence="3" type="ORF">A8950_0927</name>
</gene>
<organism evidence="3 4">
    <name type="scientific">Dongia mobilis</name>
    <dbReference type="NCBI Taxonomy" id="578943"/>
    <lineage>
        <taxon>Bacteria</taxon>
        <taxon>Pseudomonadati</taxon>
        <taxon>Pseudomonadota</taxon>
        <taxon>Alphaproteobacteria</taxon>
        <taxon>Rhodospirillales</taxon>
        <taxon>Dongiaceae</taxon>
        <taxon>Dongia</taxon>
    </lineage>
</organism>
<keyword evidence="4" id="KW-1185">Reference proteome</keyword>
<dbReference type="AlphaFoldDB" id="A0A4R6WS79"/>
<feature type="region of interest" description="Disordered" evidence="1">
    <location>
        <begin position="1"/>
        <end position="30"/>
    </location>
</feature>
<sequence length="108" mass="11522">MMSEINLPSHLVPNLVGSPKPPAPQAGDRNAGEIRKLAEDFEAFFAGLVFDEMTAGLEPDPLTGGGIGEDMFRSLLNQEFGKSVARNGSLGIADVVQRQLLQLQEIGS</sequence>
<dbReference type="Proteomes" id="UP000295783">
    <property type="component" value="Unassembled WGS sequence"/>
</dbReference>
<dbReference type="Pfam" id="PF10135">
    <property type="entry name" value="Rod-binding"/>
    <property type="match status" value="1"/>
</dbReference>
<dbReference type="InterPro" id="IPR019301">
    <property type="entry name" value="Flagellar_prot_FlgJ_N"/>
</dbReference>
<dbReference type="OrthoDB" id="7862954at2"/>